<protein>
    <recommendedName>
        <fullName evidence="4">Lipoprotein</fullName>
    </recommendedName>
</protein>
<name>A0A4R1XHW9_ACICA</name>
<organism evidence="2 3">
    <name type="scientific">Acinetobacter calcoaceticus</name>
    <dbReference type="NCBI Taxonomy" id="471"/>
    <lineage>
        <taxon>Bacteria</taxon>
        <taxon>Pseudomonadati</taxon>
        <taxon>Pseudomonadota</taxon>
        <taxon>Gammaproteobacteria</taxon>
        <taxon>Moraxellales</taxon>
        <taxon>Moraxellaceae</taxon>
        <taxon>Acinetobacter</taxon>
        <taxon>Acinetobacter calcoaceticus/baumannii complex</taxon>
    </lineage>
</organism>
<reference evidence="2 3" key="1">
    <citation type="submission" date="2019-03" db="EMBL/GenBank/DDBJ databases">
        <title>Genomic analyses of the natural microbiome of Caenorhabditis elegans.</title>
        <authorList>
            <person name="Samuel B."/>
        </authorList>
    </citation>
    <scope>NUCLEOTIDE SEQUENCE [LARGE SCALE GENOMIC DNA]</scope>
    <source>
        <strain evidence="2 3">JUb89</strain>
    </source>
</reference>
<gene>
    <name evidence="2" type="ORF">EC844_12313</name>
</gene>
<dbReference type="Proteomes" id="UP000294963">
    <property type="component" value="Unassembled WGS sequence"/>
</dbReference>
<dbReference type="PROSITE" id="PS51257">
    <property type="entry name" value="PROKAR_LIPOPROTEIN"/>
    <property type="match status" value="1"/>
</dbReference>
<evidence type="ECO:0000313" key="2">
    <source>
        <dbReference type="EMBL" id="TCM62769.1"/>
    </source>
</evidence>
<sequence>MKKLLIAALCTSAFTLTACDKKATESTDKKEAATATAAANLSSNNAADIKADLAAIEAWTAKQATEATEFQAKITEATQKSGQNSLKEAFEIMKSQNEKSVKDLDALTIKSTEVDALRSKMKESANIGLEMAEAAMSTQPDAKKISELTTKATEVTKAMAEDLKTLQAKAAEAK</sequence>
<evidence type="ECO:0008006" key="4">
    <source>
        <dbReference type="Google" id="ProtNLM"/>
    </source>
</evidence>
<proteinExistence type="predicted"/>
<dbReference type="OrthoDB" id="6712404at2"/>
<keyword evidence="1" id="KW-0732">Signal</keyword>
<comment type="caution">
    <text evidence="2">The sequence shown here is derived from an EMBL/GenBank/DDBJ whole genome shotgun (WGS) entry which is preliminary data.</text>
</comment>
<feature type="chain" id="PRO_5020299806" description="Lipoprotein" evidence="1">
    <location>
        <begin position="19"/>
        <end position="174"/>
    </location>
</feature>
<keyword evidence="3" id="KW-1185">Reference proteome</keyword>
<dbReference type="EMBL" id="SLVJ01000023">
    <property type="protein sequence ID" value="TCM62769.1"/>
    <property type="molecule type" value="Genomic_DNA"/>
</dbReference>
<accession>A0A4R1XHW9</accession>
<dbReference type="AlphaFoldDB" id="A0A4R1XHW9"/>
<evidence type="ECO:0000313" key="3">
    <source>
        <dbReference type="Proteomes" id="UP000294963"/>
    </source>
</evidence>
<evidence type="ECO:0000256" key="1">
    <source>
        <dbReference type="SAM" id="SignalP"/>
    </source>
</evidence>
<feature type="signal peptide" evidence="1">
    <location>
        <begin position="1"/>
        <end position="18"/>
    </location>
</feature>